<accession>A0A397H182</accession>
<gene>
    <name evidence="1" type="ORF">Glove_415g16</name>
</gene>
<dbReference type="AlphaFoldDB" id="A0A397H182"/>
<organism evidence="1 2">
    <name type="scientific">Diversispora epigaea</name>
    <dbReference type="NCBI Taxonomy" id="1348612"/>
    <lineage>
        <taxon>Eukaryota</taxon>
        <taxon>Fungi</taxon>
        <taxon>Fungi incertae sedis</taxon>
        <taxon>Mucoromycota</taxon>
        <taxon>Glomeromycotina</taxon>
        <taxon>Glomeromycetes</taxon>
        <taxon>Diversisporales</taxon>
        <taxon>Diversisporaceae</taxon>
        <taxon>Diversispora</taxon>
    </lineage>
</organism>
<protein>
    <submittedName>
        <fullName evidence="1">Uncharacterized protein</fullName>
    </submittedName>
</protein>
<sequence length="131" mass="15070">MARKNIMIHEGHTFILSKSMIVQQDHIEVNPYTSSLLTWTVTVGSQKPMSIYFDKEITLLNEQAKAHSVLPAFFIIIQARIMSLDNYGSRVRRHHEIKDEVTQSRHADLKNLKIKLIQLNLVSNSISLAHH</sequence>
<evidence type="ECO:0000313" key="2">
    <source>
        <dbReference type="Proteomes" id="UP000266861"/>
    </source>
</evidence>
<evidence type="ECO:0000313" key="1">
    <source>
        <dbReference type="EMBL" id="RHZ55454.1"/>
    </source>
</evidence>
<name>A0A397H182_9GLOM</name>
<comment type="caution">
    <text evidence="1">The sequence shown here is derived from an EMBL/GenBank/DDBJ whole genome shotgun (WGS) entry which is preliminary data.</text>
</comment>
<reference evidence="1 2" key="1">
    <citation type="submission" date="2018-08" db="EMBL/GenBank/DDBJ databases">
        <title>Genome and evolution of the arbuscular mycorrhizal fungus Diversispora epigaea (formerly Glomus versiforme) and its bacterial endosymbionts.</title>
        <authorList>
            <person name="Sun X."/>
            <person name="Fei Z."/>
            <person name="Harrison M."/>
        </authorList>
    </citation>
    <scope>NUCLEOTIDE SEQUENCE [LARGE SCALE GENOMIC DNA]</scope>
    <source>
        <strain evidence="1 2">IT104</strain>
    </source>
</reference>
<proteinExistence type="predicted"/>
<dbReference type="EMBL" id="PQFF01000368">
    <property type="protein sequence ID" value="RHZ55454.1"/>
    <property type="molecule type" value="Genomic_DNA"/>
</dbReference>
<dbReference type="Proteomes" id="UP000266861">
    <property type="component" value="Unassembled WGS sequence"/>
</dbReference>
<keyword evidence="2" id="KW-1185">Reference proteome</keyword>